<keyword evidence="2" id="KW-1185">Reference proteome</keyword>
<gene>
    <name evidence="1" type="ORF">D5281_02390</name>
</gene>
<protein>
    <submittedName>
        <fullName evidence="1">Uncharacterized protein</fullName>
    </submittedName>
</protein>
<name>A0A9X5BD58_9FIRM</name>
<dbReference type="EMBL" id="QZDT01000002">
    <property type="protein sequence ID" value="NBJ91462.1"/>
    <property type="molecule type" value="Genomic_DNA"/>
</dbReference>
<organism evidence="1 2">
    <name type="scientific">Parablautia muri</name>
    <dbReference type="NCBI Taxonomy" id="2320879"/>
    <lineage>
        <taxon>Bacteria</taxon>
        <taxon>Bacillati</taxon>
        <taxon>Bacillota</taxon>
        <taxon>Clostridia</taxon>
        <taxon>Lachnospirales</taxon>
        <taxon>Lachnospiraceae</taxon>
        <taxon>Parablautia</taxon>
    </lineage>
</organism>
<dbReference type="OrthoDB" id="10011314at2"/>
<evidence type="ECO:0000313" key="2">
    <source>
        <dbReference type="Proteomes" id="UP001154420"/>
    </source>
</evidence>
<evidence type="ECO:0000313" key="1">
    <source>
        <dbReference type="EMBL" id="NBJ91462.1"/>
    </source>
</evidence>
<accession>A0A9X5BD58</accession>
<dbReference type="AlphaFoldDB" id="A0A9X5BD58"/>
<comment type="caution">
    <text evidence="1">The sequence shown here is derived from an EMBL/GenBank/DDBJ whole genome shotgun (WGS) entry which is preliminary data.</text>
</comment>
<reference evidence="1" key="1">
    <citation type="submission" date="2018-09" db="EMBL/GenBank/DDBJ databases">
        <title>Murine metabolic-syndrome-specific gut microbial biobank.</title>
        <authorList>
            <person name="Liu C."/>
        </authorList>
    </citation>
    <scope>NUCLEOTIDE SEQUENCE</scope>
    <source>
        <strain evidence="1">D42-62</strain>
    </source>
</reference>
<dbReference type="RefSeq" id="WP_160558548.1">
    <property type="nucleotide sequence ID" value="NZ_QZDT01000002.1"/>
</dbReference>
<dbReference type="Proteomes" id="UP001154420">
    <property type="component" value="Unassembled WGS sequence"/>
</dbReference>
<proteinExistence type="predicted"/>
<sequence>MVYEVVNGKYELTKELEYQIDTGGEGKDLLYYYEMGTFVRKHIIENGYDEVKELYPELDYWR</sequence>